<evidence type="ECO:0000313" key="2">
    <source>
        <dbReference type="EMBL" id="AYV79436.1"/>
    </source>
</evidence>
<organism evidence="2">
    <name type="scientific">Faunusvirus sp</name>
    <dbReference type="NCBI Taxonomy" id="2487766"/>
    <lineage>
        <taxon>Viruses</taxon>
        <taxon>Varidnaviria</taxon>
        <taxon>Bamfordvirae</taxon>
        <taxon>Nucleocytoviricota</taxon>
        <taxon>Megaviricetes</taxon>
        <taxon>Imitervirales</taxon>
        <taxon>Mimiviridae</taxon>
    </lineage>
</organism>
<accession>A0A3G4ZX06</accession>
<feature type="domain" description="NADAR" evidence="1">
    <location>
        <begin position="17"/>
        <end position="153"/>
    </location>
</feature>
<proteinExistence type="predicted"/>
<dbReference type="CDD" id="cd15457">
    <property type="entry name" value="NADAR"/>
    <property type="match status" value="1"/>
</dbReference>
<protein>
    <recommendedName>
        <fullName evidence="1">NADAR domain-containing protein</fullName>
    </recommendedName>
</protein>
<dbReference type="InterPro" id="IPR012816">
    <property type="entry name" value="NADAR"/>
</dbReference>
<reference evidence="2" key="1">
    <citation type="submission" date="2018-10" db="EMBL/GenBank/DDBJ databases">
        <title>Hidden diversity of soil giant viruses.</title>
        <authorList>
            <person name="Schulz F."/>
            <person name="Alteio L."/>
            <person name="Goudeau D."/>
            <person name="Ryan E.M."/>
            <person name="Malmstrom R.R."/>
            <person name="Blanchard J."/>
            <person name="Woyke T."/>
        </authorList>
    </citation>
    <scope>NUCLEOTIDE SEQUENCE</scope>
    <source>
        <strain evidence="2">FNV1</strain>
    </source>
</reference>
<sequence>MSFLPFYKPQDILNTLYECGYMGNFYNLDVTIKLFGKNYTFPTSENAFQASKSTCTSDVEKFLKISPGSAFTTGRKIKLRDDWEKMKDRVMYDIVLAKFMQNEEIKTLLIETGDKYLLEHTPYPGRDKHWANDNDGTGKNMLGIILMQVRKAIGGKTGVVDKPADYIKWVESGGM</sequence>
<evidence type="ECO:0000259" key="1">
    <source>
        <dbReference type="Pfam" id="PF08719"/>
    </source>
</evidence>
<dbReference type="Gene3D" id="1.10.357.40">
    <property type="entry name" value="YbiA-like"/>
    <property type="match status" value="1"/>
</dbReference>
<dbReference type="InterPro" id="IPR037238">
    <property type="entry name" value="YbiA-like_sf"/>
</dbReference>
<dbReference type="SUPFAM" id="SSF143990">
    <property type="entry name" value="YbiA-like"/>
    <property type="match status" value="1"/>
</dbReference>
<gene>
    <name evidence="2" type="ORF">Faunusvirus14_3</name>
</gene>
<dbReference type="NCBIfam" id="TIGR02464">
    <property type="entry name" value="ribofla_fusion"/>
    <property type="match status" value="1"/>
</dbReference>
<name>A0A3G4ZX06_9VIRU</name>
<dbReference type="EMBL" id="MK072145">
    <property type="protein sequence ID" value="AYV79436.1"/>
    <property type="molecule type" value="Genomic_DNA"/>
</dbReference>
<dbReference type="Pfam" id="PF08719">
    <property type="entry name" value="NADAR"/>
    <property type="match status" value="1"/>
</dbReference>